<gene>
    <name evidence="3" type="ORF">HU137_00620</name>
</gene>
<dbReference type="RefSeq" id="WP_182041874.1">
    <property type="nucleotide sequence ID" value="NZ_JACDZE010000001.1"/>
</dbReference>
<proteinExistence type="predicted"/>
<accession>A0A838ZG75</accession>
<keyword evidence="1" id="KW-0812">Transmembrane</keyword>
<evidence type="ECO:0000313" key="4">
    <source>
        <dbReference type="Proteomes" id="UP000552241"/>
    </source>
</evidence>
<evidence type="ECO:0000313" key="3">
    <source>
        <dbReference type="EMBL" id="MBA5628268.1"/>
    </source>
</evidence>
<organism evidence="3 4">
    <name type="scientific">Moheibacter lacus</name>
    <dbReference type="NCBI Taxonomy" id="2745851"/>
    <lineage>
        <taxon>Bacteria</taxon>
        <taxon>Pseudomonadati</taxon>
        <taxon>Bacteroidota</taxon>
        <taxon>Flavobacteriia</taxon>
        <taxon>Flavobacteriales</taxon>
        <taxon>Weeksellaceae</taxon>
        <taxon>Moheibacter</taxon>
    </lineage>
</organism>
<dbReference type="AlphaFoldDB" id="A0A838ZG75"/>
<keyword evidence="4" id="KW-1185">Reference proteome</keyword>
<keyword evidence="1" id="KW-1133">Transmembrane helix</keyword>
<feature type="signal peptide" evidence="2">
    <location>
        <begin position="1"/>
        <end position="20"/>
    </location>
</feature>
<feature type="chain" id="PRO_5032983652" description="DUF4129 domain-containing protein" evidence="2">
    <location>
        <begin position="21"/>
        <end position="251"/>
    </location>
</feature>
<keyword evidence="1" id="KW-0472">Membrane</keyword>
<keyword evidence="2" id="KW-0732">Signal</keyword>
<protein>
    <recommendedName>
        <fullName evidence="5">DUF4129 domain-containing protein</fullName>
    </recommendedName>
</protein>
<dbReference type="EMBL" id="JACDZE010000001">
    <property type="protein sequence ID" value="MBA5628268.1"/>
    <property type="molecule type" value="Genomic_DNA"/>
</dbReference>
<evidence type="ECO:0000256" key="1">
    <source>
        <dbReference type="SAM" id="Phobius"/>
    </source>
</evidence>
<dbReference type="Proteomes" id="UP000552241">
    <property type="component" value="Unassembled WGS sequence"/>
</dbReference>
<comment type="caution">
    <text evidence="3">The sequence shown here is derived from an EMBL/GenBank/DDBJ whole genome shotgun (WGS) entry which is preliminary data.</text>
</comment>
<feature type="transmembrane region" description="Helical" evidence="1">
    <location>
        <begin position="98"/>
        <end position="120"/>
    </location>
</feature>
<reference evidence="3 4" key="1">
    <citation type="submission" date="2020-07" db="EMBL/GenBank/DDBJ databases">
        <title>Moheibacter lacus sp. nov., a member of the family Flavobacteriaceae isolated from freshwater lake sediment.</title>
        <authorList>
            <person name="Liu Y."/>
        </authorList>
    </citation>
    <scope>NUCLEOTIDE SEQUENCE [LARGE SCALE GENOMIC DNA]</scope>
    <source>
        <strain evidence="3 4">BDHS18</strain>
    </source>
</reference>
<name>A0A838ZG75_9FLAO</name>
<sequence>MKKLNPLIFCITLVCSISFAQEITETISPPEAQESYVDEYTESYDEPNPTPSKEEIGEVYFEKRSLNPDFKDQYKGKKFNYERVIKPPSPPLFNFPTGLFQILMYIVLGAIVLIVIYLIIKNAGGFSFGSEKKKIKFETSDETELEDEENIANNDFLNLIKKAKSDKDFRKAIRYYHLWVLQSLADKKLIHWNKDKTDYDYFLELGQHLIKEDFSNGMYVYDYIWYGNFQLDADQFNIAESIFQRTLNKIR</sequence>
<evidence type="ECO:0000256" key="2">
    <source>
        <dbReference type="SAM" id="SignalP"/>
    </source>
</evidence>
<evidence type="ECO:0008006" key="5">
    <source>
        <dbReference type="Google" id="ProtNLM"/>
    </source>
</evidence>